<reference evidence="2 3" key="1">
    <citation type="submission" date="2022-06" db="EMBL/GenBank/DDBJ databases">
        <title>Roseomonas CN29.</title>
        <authorList>
            <person name="Cheng Y."/>
            <person name="He X."/>
        </authorList>
    </citation>
    <scope>NUCLEOTIDE SEQUENCE [LARGE SCALE GENOMIC DNA]</scope>
    <source>
        <strain evidence="2 3">CN29</strain>
    </source>
</reference>
<dbReference type="EMBL" id="JANJOU010000018">
    <property type="protein sequence ID" value="MCR0984134.1"/>
    <property type="molecule type" value="Genomic_DNA"/>
</dbReference>
<comment type="caution">
    <text evidence="2">The sequence shown here is derived from an EMBL/GenBank/DDBJ whole genome shotgun (WGS) entry which is preliminary data.</text>
</comment>
<protein>
    <recommendedName>
        <fullName evidence="4">ArsR family transcriptional regulator</fullName>
    </recommendedName>
</protein>
<gene>
    <name evidence="2" type="ORF">NRP21_18930</name>
</gene>
<proteinExistence type="predicted"/>
<dbReference type="SUPFAM" id="SSF46785">
    <property type="entry name" value="Winged helix' DNA-binding domain"/>
    <property type="match status" value="1"/>
</dbReference>
<keyword evidence="3" id="KW-1185">Reference proteome</keyword>
<evidence type="ECO:0000256" key="1">
    <source>
        <dbReference type="SAM" id="MobiDB-lite"/>
    </source>
</evidence>
<evidence type="ECO:0008006" key="4">
    <source>
        <dbReference type="Google" id="ProtNLM"/>
    </source>
</evidence>
<dbReference type="RefSeq" id="WP_257717791.1">
    <property type="nucleotide sequence ID" value="NZ_JANJOU010000018.1"/>
</dbReference>
<sequence>MTVTDQPSLEPVLAALRRPATLASLASTCGRSVSDVTHTLLLLLRSGRAVAYCRDHYILRDSHIDYLDGPSSESHSVSRRIMAALGRPEASTTDLHQRIGLPETEIYEELVALSWLGAVASVRSRQVRYWFRSDALGAKVSRRRRAEHMAARGAALVLFEKPHRSSEVARAIGYGVNVMNDLVQDLLHSGQVIRVGKGQYALPASALPATTVVARSHSWVDGCRPQPVRDAILLNLTEPRQAVDIARAIGRTVPNVTGHLRAMTTLGLVERVGYGRYARPGTPGLLPIEQRSFHRPGTPTALAGA</sequence>
<feature type="region of interest" description="Disordered" evidence="1">
    <location>
        <begin position="285"/>
        <end position="305"/>
    </location>
</feature>
<accession>A0ABT1X7Q6</accession>
<organism evidence="2 3">
    <name type="scientific">Roseomonas populi</name>
    <dbReference type="NCBI Taxonomy" id="3121582"/>
    <lineage>
        <taxon>Bacteria</taxon>
        <taxon>Pseudomonadati</taxon>
        <taxon>Pseudomonadota</taxon>
        <taxon>Alphaproteobacteria</taxon>
        <taxon>Acetobacterales</taxon>
        <taxon>Roseomonadaceae</taxon>
        <taxon>Roseomonas</taxon>
    </lineage>
</organism>
<evidence type="ECO:0000313" key="2">
    <source>
        <dbReference type="EMBL" id="MCR0984134.1"/>
    </source>
</evidence>
<name>A0ABT1X7Q6_9PROT</name>
<dbReference type="Proteomes" id="UP001524642">
    <property type="component" value="Unassembled WGS sequence"/>
</dbReference>
<dbReference type="InterPro" id="IPR036390">
    <property type="entry name" value="WH_DNA-bd_sf"/>
</dbReference>
<evidence type="ECO:0000313" key="3">
    <source>
        <dbReference type="Proteomes" id="UP001524642"/>
    </source>
</evidence>